<evidence type="ECO:0000313" key="2">
    <source>
        <dbReference type="Proteomes" id="UP001143463"/>
    </source>
</evidence>
<dbReference type="Proteomes" id="UP001143463">
    <property type="component" value="Unassembled WGS sequence"/>
</dbReference>
<name>A0A9W6NX94_9PSEU</name>
<dbReference type="EMBL" id="BSFQ01000014">
    <property type="protein sequence ID" value="GLL12401.1"/>
    <property type="molecule type" value="Genomic_DNA"/>
</dbReference>
<organism evidence="1 2">
    <name type="scientific">Pseudonocardia halophobica</name>
    <dbReference type="NCBI Taxonomy" id="29401"/>
    <lineage>
        <taxon>Bacteria</taxon>
        <taxon>Bacillati</taxon>
        <taxon>Actinomycetota</taxon>
        <taxon>Actinomycetes</taxon>
        <taxon>Pseudonocardiales</taxon>
        <taxon>Pseudonocardiaceae</taxon>
        <taxon>Pseudonocardia</taxon>
    </lineage>
</organism>
<proteinExistence type="predicted"/>
<reference evidence="1" key="2">
    <citation type="submission" date="2023-01" db="EMBL/GenBank/DDBJ databases">
        <authorList>
            <person name="Sun Q."/>
            <person name="Evtushenko L."/>
        </authorList>
    </citation>
    <scope>NUCLEOTIDE SEQUENCE</scope>
    <source>
        <strain evidence="1">VKM Ac-1069</strain>
    </source>
</reference>
<protein>
    <submittedName>
        <fullName evidence="1">Uncharacterized protein</fullName>
    </submittedName>
</protein>
<gene>
    <name evidence="1" type="ORF">GCM10017577_35420</name>
</gene>
<dbReference type="RefSeq" id="WP_037048235.1">
    <property type="nucleotide sequence ID" value="NZ_BAAAUZ010000029.1"/>
</dbReference>
<keyword evidence="2" id="KW-1185">Reference proteome</keyword>
<dbReference type="AlphaFoldDB" id="A0A9W6NX94"/>
<sequence>MRSAFAHTAEIELAEDGDRAAPGAAITAALCGTWEHEPPCPIASHHTASSRAGSRVRLRVLFACDVDLEDEVRSRIDAALARGLLTGPDGTVSRWSLRDALPGSVQECERAAAERLLASSDA</sequence>
<reference evidence="1" key="1">
    <citation type="journal article" date="2014" name="Int. J. Syst. Evol. Microbiol.">
        <title>Complete genome sequence of Corynebacterium casei LMG S-19264T (=DSM 44701T), isolated from a smear-ripened cheese.</title>
        <authorList>
            <consortium name="US DOE Joint Genome Institute (JGI-PGF)"/>
            <person name="Walter F."/>
            <person name="Albersmeier A."/>
            <person name="Kalinowski J."/>
            <person name="Ruckert C."/>
        </authorList>
    </citation>
    <scope>NUCLEOTIDE SEQUENCE</scope>
    <source>
        <strain evidence="1">VKM Ac-1069</strain>
    </source>
</reference>
<comment type="caution">
    <text evidence="1">The sequence shown here is derived from an EMBL/GenBank/DDBJ whole genome shotgun (WGS) entry which is preliminary data.</text>
</comment>
<accession>A0A9W6NX94</accession>
<evidence type="ECO:0000313" key="1">
    <source>
        <dbReference type="EMBL" id="GLL12401.1"/>
    </source>
</evidence>